<evidence type="ECO:0000313" key="3">
    <source>
        <dbReference type="Proteomes" id="UP001596145"/>
    </source>
</evidence>
<evidence type="ECO:0000313" key="2">
    <source>
        <dbReference type="EMBL" id="MFC5134687.1"/>
    </source>
</evidence>
<dbReference type="Gene3D" id="3.40.50.11440">
    <property type="match status" value="1"/>
</dbReference>
<gene>
    <name evidence="2" type="ORF">ACFPJA_08125</name>
</gene>
<dbReference type="AlphaFoldDB" id="A0ABD5QRT7"/>
<protein>
    <submittedName>
        <fullName evidence="2">DUF362 domain-containing protein</fullName>
    </submittedName>
</protein>
<dbReference type="Proteomes" id="UP001596145">
    <property type="component" value="Unassembled WGS sequence"/>
</dbReference>
<comment type="caution">
    <text evidence="2">The sequence shown here is derived from an EMBL/GenBank/DDBJ whole genome shotgun (WGS) entry which is preliminary data.</text>
</comment>
<organism evidence="2 3">
    <name type="scientific">Halorubrum glutamatedens</name>
    <dbReference type="NCBI Taxonomy" id="2707018"/>
    <lineage>
        <taxon>Archaea</taxon>
        <taxon>Methanobacteriati</taxon>
        <taxon>Methanobacteriota</taxon>
        <taxon>Stenosarchaea group</taxon>
        <taxon>Halobacteria</taxon>
        <taxon>Halobacteriales</taxon>
        <taxon>Haloferacaceae</taxon>
        <taxon>Halorubrum</taxon>
    </lineage>
</organism>
<name>A0ABD5QRT7_9EURY</name>
<reference evidence="2 3" key="1">
    <citation type="journal article" date="2019" name="Int. J. Syst. Evol. Microbiol.">
        <title>The Global Catalogue of Microorganisms (GCM) 10K type strain sequencing project: providing services to taxonomists for standard genome sequencing and annotation.</title>
        <authorList>
            <consortium name="The Broad Institute Genomics Platform"/>
            <consortium name="The Broad Institute Genome Sequencing Center for Infectious Disease"/>
            <person name="Wu L."/>
            <person name="Ma J."/>
        </authorList>
    </citation>
    <scope>NUCLEOTIDE SEQUENCE [LARGE SCALE GENOMIC DNA]</scope>
    <source>
        <strain evidence="2 3">CGMCC 1.16026</strain>
    </source>
</reference>
<feature type="region of interest" description="Disordered" evidence="1">
    <location>
        <begin position="424"/>
        <end position="453"/>
    </location>
</feature>
<evidence type="ECO:0000256" key="1">
    <source>
        <dbReference type="SAM" id="MobiDB-lite"/>
    </source>
</evidence>
<dbReference type="RefSeq" id="WP_122106212.1">
    <property type="nucleotide sequence ID" value="NZ_JBHSKV010000010.1"/>
</dbReference>
<keyword evidence="3" id="KW-1185">Reference proteome</keyword>
<accession>A0ABD5QRT7</accession>
<proteinExistence type="predicted"/>
<dbReference type="EMBL" id="JBHSKV010000010">
    <property type="protein sequence ID" value="MFC5134687.1"/>
    <property type="molecule type" value="Genomic_DNA"/>
</dbReference>
<sequence>MDQNAAVDPVDDRRVVPEETIRNVCGDRSLPPLGVIEQVWETDPIPADEIESRAAAAVDDLPFEDVPDGGEVAVGAGSRGIANLEALVRGTVEGVKARGYDPFVFPAMGSHGGATAEGQREVLASYGVTESNVGCEIRATMEVEVVGRTADRDVPVYADANAVAADAILPVNRIKPHTMFAGDVESGLSKMLVIGMGKQRGAKTAHEWALDWSFRNMIPEITEILLDALPVVGGVAVVEDQRDDTTVIEGVPASGFLDREAELLEVAYERLPQLPFDDLDVVVFDRMGKDVSGSGMDTNVTGRILPFNEPSPETPFVRRIYTRSLTPASHGNGTGVGQADFVHRDLLADLDVEDTVINTVTAGSVENARIPATVETDWAGIVACLSTVGVREPGEVRLLRATDTMNVERLYASEALIEDARDRDDLRVVSEPEPVELDDGDLAAPSPSSAESD</sequence>